<protein>
    <submittedName>
        <fullName evidence="5">Uncharacterized protein</fullName>
    </submittedName>
</protein>
<name>T0RGU6_SAPDV</name>
<dbReference type="SMART" id="SM00717">
    <property type="entry name" value="SANT"/>
    <property type="match status" value="1"/>
</dbReference>
<feature type="compositionally biased region" description="Basic and acidic residues" evidence="2">
    <location>
        <begin position="477"/>
        <end position="486"/>
    </location>
</feature>
<keyword evidence="6" id="KW-1185">Reference proteome</keyword>
<dbReference type="RefSeq" id="XP_008614907.1">
    <property type="nucleotide sequence ID" value="XM_008616685.1"/>
</dbReference>
<accession>T0RGU6</accession>
<proteinExistence type="predicted"/>
<evidence type="ECO:0000259" key="4">
    <source>
        <dbReference type="PROSITE" id="PS51294"/>
    </source>
</evidence>
<dbReference type="Pfam" id="PF00249">
    <property type="entry name" value="Myb_DNA-binding"/>
    <property type="match status" value="1"/>
</dbReference>
<dbReference type="InParanoid" id="T0RGU6"/>
<gene>
    <name evidence="5" type="ORF">SDRG_10682</name>
</gene>
<dbReference type="Proteomes" id="UP000030762">
    <property type="component" value="Unassembled WGS sequence"/>
</dbReference>
<dbReference type="SUPFAM" id="SSF46689">
    <property type="entry name" value="Homeodomain-like"/>
    <property type="match status" value="1"/>
</dbReference>
<dbReference type="GeneID" id="19951409"/>
<feature type="region of interest" description="Disordered" evidence="2">
    <location>
        <begin position="430"/>
        <end position="510"/>
    </location>
</feature>
<dbReference type="InterPro" id="IPR009057">
    <property type="entry name" value="Homeodomain-like_sf"/>
</dbReference>
<feature type="compositionally biased region" description="Low complexity" evidence="2">
    <location>
        <begin position="365"/>
        <end position="380"/>
    </location>
</feature>
<dbReference type="VEuPathDB" id="FungiDB:SDRG_10682"/>
<organism evidence="5 6">
    <name type="scientific">Saprolegnia diclina (strain VS20)</name>
    <dbReference type="NCBI Taxonomy" id="1156394"/>
    <lineage>
        <taxon>Eukaryota</taxon>
        <taxon>Sar</taxon>
        <taxon>Stramenopiles</taxon>
        <taxon>Oomycota</taxon>
        <taxon>Saprolegniomycetes</taxon>
        <taxon>Saprolegniales</taxon>
        <taxon>Saprolegniaceae</taxon>
        <taxon>Saprolegnia</taxon>
    </lineage>
</organism>
<evidence type="ECO:0000256" key="2">
    <source>
        <dbReference type="SAM" id="MobiDB-lite"/>
    </source>
</evidence>
<evidence type="ECO:0000313" key="5">
    <source>
        <dbReference type="EMBL" id="EQC31508.1"/>
    </source>
</evidence>
<sequence length="510" mass="56312">MDMELDSREESSLRGFLGGQFAHGLHAIDTRGHDDEGESYYGYARDRVESYHGDRPDDKNWMYPTKVDATRLQRSSSYPTESFAPTIYRKETKQTSSTPDFAIAYTPTSSRSGHPNISPTNGMSPFRGHDEVANGIMNSTSIPEVGNNDTQKHLRSKNLPSSILFNSGRWSIEEHNRFVQGLGAFPHGVLNRWRKISKAVGTRTVLQTRTHAQKFFRKLQKQDELKAMNDDENYLPNGDEVKSTKTSKVKPTGVSYSGLKTKEEPSYASANATGRLSDPGTYEASNSGRSLTPLSNITEHHMSRSYNQAPQQSSTGHHASPPSAFPSNLFPSISIPPSTNAHLASSIATPTTESSRAFSNMSLGPRTSASPAPASYPPTRGNDQWVDWLLSNIDTIVTKNGRQPNDDGRPSAKSDAAGYLRAGRAFRSASESAVPSLHYRQDTSEPSQSQHGSWEVYPSAYNNSNSNVNHHGSNNYYRDDDEHDQHGGSPHDQQQQFYDGHAKYSMSSGD</sequence>
<evidence type="ECO:0000313" key="6">
    <source>
        <dbReference type="Proteomes" id="UP000030762"/>
    </source>
</evidence>
<dbReference type="Gene3D" id="1.10.10.60">
    <property type="entry name" value="Homeodomain-like"/>
    <property type="match status" value="1"/>
</dbReference>
<evidence type="ECO:0000259" key="3">
    <source>
        <dbReference type="PROSITE" id="PS50090"/>
    </source>
</evidence>
<feature type="compositionally biased region" description="Polar residues" evidence="2">
    <location>
        <begin position="283"/>
        <end position="297"/>
    </location>
</feature>
<feature type="domain" description="Myb-like" evidence="3">
    <location>
        <begin position="166"/>
        <end position="216"/>
    </location>
</feature>
<dbReference type="eggNOG" id="KOG0724">
    <property type="taxonomic scope" value="Eukaryota"/>
</dbReference>
<keyword evidence="1" id="KW-0539">Nucleus</keyword>
<feature type="compositionally biased region" description="Polar residues" evidence="2">
    <location>
        <begin position="304"/>
        <end position="317"/>
    </location>
</feature>
<feature type="compositionally biased region" description="Polar residues" evidence="2">
    <location>
        <begin position="325"/>
        <end position="362"/>
    </location>
</feature>
<dbReference type="EMBL" id="JH767168">
    <property type="protein sequence ID" value="EQC31508.1"/>
    <property type="molecule type" value="Genomic_DNA"/>
</dbReference>
<feature type="compositionally biased region" description="Low complexity" evidence="2">
    <location>
        <begin position="244"/>
        <end position="255"/>
    </location>
</feature>
<feature type="region of interest" description="Disordered" evidence="2">
    <location>
        <begin position="227"/>
        <end position="380"/>
    </location>
</feature>
<dbReference type="PANTHER" id="PTHR12802:SF155">
    <property type="entry name" value="DEUBIQUITINASE MYSM1"/>
    <property type="match status" value="1"/>
</dbReference>
<dbReference type="PANTHER" id="PTHR12802">
    <property type="entry name" value="SWI/SNF COMPLEX-RELATED"/>
    <property type="match status" value="1"/>
</dbReference>
<feature type="domain" description="HTH myb-type" evidence="4">
    <location>
        <begin position="168"/>
        <end position="220"/>
    </location>
</feature>
<dbReference type="STRING" id="1156394.T0RGU6"/>
<dbReference type="InterPro" id="IPR017930">
    <property type="entry name" value="Myb_dom"/>
</dbReference>
<dbReference type="InterPro" id="IPR001005">
    <property type="entry name" value="SANT/Myb"/>
</dbReference>
<dbReference type="PROSITE" id="PS50090">
    <property type="entry name" value="MYB_LIKE"/>
    <property type="match status" value="1"/>
</dbReference>
<reference evidence="5 6" key="1">
    <citation type="submission" date="2012-04" db="EMBL/GenBank/DDBJ databases">
        <title>The Genome Sequence of Saprolegnia declina VS20.</title>
        <authorList>
            <consortium name="The Broad Institute Genome Sequencing Platform"/>
            <person name="Russ C."/>
            <person name="Nusbaum C."/>
            <person name="Tyler B."/>
            <person name="van West P."/>
            <person name="Dieguez-Uribeondo J."/>
            <person name="de Bruijn I."/>
            <person name="Tripathy S."/>
            <person name="Jiang R."/>
            <person name="Young S.K."/>
            <person name="Zeng Q."/>
            <person name="Gargeya S."/>
            <person name="Fitzgerald M."/>
            <person name="Haas B."/>
            <person name="Abouelleil A."/>
            <person name="Alvarado L."/>
            <person name="Arachchi H.M."/>
            <person name="Berlin A."/>
            <person name="Chapman S.B."/>
            <person name="Goldberg J."/>
            <person name="Griggs A."/>
            <person name="Gujja S."/>
            <person name="Hansen M."/>
            <person name="Howarth C."/>
            <person name="Imamovic A."/>
            <person name="Larimer J."/>
            <person name="McCowen C."/>
            <person name="Montmayeur A."/>
            <person name="Murphy C."/>
            <person name="Neiman D."/>
            <person name="Pearson M."/>
            <person name="Priest M."/>
            <person name="Roberts A."/>
            <person name="Saif S."/>
            <person name="Shea T."/>
            <person name="Sisk P."/>
            <person name="Sykes S."/>
            <person name="Wortman J."/>
            <person name="Nusbaum C."/>
            <person name="Birren B."/>
        </authorList>
    </citation>
    <scope>NUCLEOTIDE SEQUENCE [LARGE SCALE GENOMIC DNA]</scope>
    <source>
        <strain evidence="5 6">VS20</strain>
    </source>
</reference>
<dbReference type="OrthoDB" id="118550at2759"/>
<dbReference type="OMA" id="MNDDENY"/>
<dbReference type="AlphaFoldDB" id="T0RGU6"/>
<dbReference type="CDD" id="cd00167">
    <property type="entry name" value="SANT"/>
    <property type="match status" value="1"/>
</dbReference>
<dbReference type="PROSITE" id="PS51294">
    <property type="entry name" value="HTH_MYB"/>
    <property type="match status" value="1"/>
</dbReference>
<evidence type="ECO:0000256" key="1">
    <source>
        <dbReference type="ARBA" id="ARBA00023242"/>
    </source>
</evidence>
<feature type="compositionally biased region" description="Low complexity" evidence="2">
    <location>
        <begin position="457"/>
        <end position="476"/>
    </location>
</feature>